<keyword evidence="2 5" id="KW-0812">Transmembrane</keyword>
<evidence type="ECO:0000313" key="7">
    <source>
        <dbReference type="EMBL" id="CAK8680503.1"/>
    </source>
</evidence>
<feature type="transmembrane region" description="Helical" evidence="5">
    <location>
        <begin position="70"/>
        <end position="94"/>
    </location>
</feature>
<dbReference type="PANTHER" id="PTHR20952:SF0">
    <property type="entry name" value="ADP-RIBOSYLATION FACTOR-LIKE PROTEIN 6-INTERACTING PROTEIN 1"/>
    <property type="match status" value="1"/>
</dbReference>
<comment type="caution">
    <text evidence="7">The sequence shown here is derived from an EMBL/GenBank/DDBJ whole genome shotgun (WGS) entry which is preliminary data.</text>
</comment>
<keyword evidence="8" id="KW-1185">Reference proteome</keyword>
<name>A0ABP0FNA4_CLALP</name>
<feature type="transmembrane region" description="Helical" evidence="5">
    <location>
        <begin position="45"/>
        <end position="64"/>
    </location>
</feature>
<dbReference type="InterPro" id="IPR052114">
    <property type="entry name" value="ER_autophagy_membrane_reg"/>
</dbReference>
<feature type="transmembrane region" description="Helical" evidence="5">
    <location>
        <begin position="161"/>
        <end position="182"/>
    </location>
</feature>
<organism evidence="7 8">
    <name type="scientific">Clavelina lepadiformis</name>
    <name type="common">Light-bulb sea squirt</name>
    <name type="synonym">Ascidia lepadiformis</name>
    <dbReference type="NCBI Taxonomy" id="159417"/>
    <lineage>
        <taxon>Eukaryota</taxon>
        <taxon>Metazoa</taxon>
        <taxon>Chordata</taxon>
        <taxon>Tunicata</taxon>
        <taxon>Ascidiacea</taxon>
        <taxon>Aplousobranchia</taxon>
        <taxon>Clavelinidae</taxon>
        <taxon>Clavelina</taxon>
    </lineage>
</organism>
<protein>
    <recommendedName>
        <fullName evidence="6">RETREG1-3/ARL6IP-like N-terminal reticulon-homology domain-containing protein</fullName>
    </recommendedName>
</protein>
<comment type="subcellular location">
    <subcellularLocation>
        <location evidence="1">Membrane</location>
        <topology evidence="1">Multi-pass membrane protein</topology>
    </subcellularLocation>
</comment>
<feature type="domain" description="RETREG1-3/ARL6IP-like N-terminal reticulon-homology" evidence="6">
    <location>
        <begin position="32"/>
        <end position="188"/>
    </location>
</feature>
<evidence type="ECO:0000313" key="8">
    <source>
        <dbReference type="Proteomes" id="UP001642483"/>
    </source>
</evidence>
<keyword evidence="3 5" id="KW-1133">Transmembrane helix</keyword>
<feature type="transmembrane region" description="Helical" evidence="5">
    <location>
        <begin position="137"/>
        <end position="155"/>
    </location>
</feature>
<evidence type="ECO:0000256" key="2">
    <source>
        <dbReference type="ARBA" id="ARBA00022692"/>
    </source>
</evidence>
<evidence type="ECO:0000256" key="3">
    <source>
        <dbReference type="ARBA" id="ARBA00022989"/>
    </source>
</evidence>
<dbReference type="CDD" id="cd22559">
    <property type="entry name" value="Arl6IP1"/>
    <property type="match status" value="1"/>
</dbReference>
<evidence type="ECO:0000256" key="5">
    <source>
        <dbReference type="SAM" id="Phobius"/>
    </source>
</evidence>
<accession>A0ABP0FNA4</accession>
<dbReference type="Proteomes" id="UP001642483">
    <property type="component" value="Unassembled WGS sequence"/>
</dbReference>
<evidence type="ECO:0000259" key="6">
    <source>
        <dbReference type="Pfam" id="PF24456"/>
    </source>
</evidence>
<evidence type="ECO:0000256" key="1">
    <source>
        <dbReference type="ARBA" id="ARBA00004141"/>
    </source>
</evidence>
<dbReference type="EMBL" id="CAWYQH010000068">
    <property type="protein sequence ID" value="CAK8680503.1"/>
    <property type="molecule type" value="Genomic_DNA"/>
</dbReference>
<reference evidence="7 8" key="1">
    <citation type="submission" date="2024-02" db="EMBL/GenBank/DDBJ databases">
        <authorList>
            <person name="Daric V."/>
            <person name="Darras S."/>
        </authorList>
    </citation>
    <scope>NUCLEOTIDE SEQUENCE [LARGE SCALE GENOMIC DNA]</scope>
</reference>
<gene>
    <name evidence="7" type="ORF">CVLEPA_LOCUS10750</name>
</gene>
<evidence type="ECO:0000256" key="4">
    <source>
        <dbReference type="ARBA" id="ARBA00023136"/>
    </source>
</evidence>
<sequence length="197" mass="22185">MKYFSMNGDSFSGAGDNTKSLKSNLRGWRDIFVIASKLLKWEQPYYCGIVFGIISLFFLLIWYLDPSLITGVSMLMMILCICDYIIPFVSPMIFPEANWNSNKEKEFSDACKALSEARASVRQSLAGVFRLKDTNPWLYVAVATVSLSTLAWLGNQMHNLMLLYFMVLILAFIPGLAHHGILKKGATAMGKFGKKRD</sequence>
<dbReference type="Pfam" id="PF24456">
    <property type="entry name" value="RHD_RETREG1-3"/>
    <property type="match status" value="1"/>
</dbReference>
<proteinExistence type="predicted"/>
<dbReference type="InterPro" id="IPR057282">
    <property type="entry name" value="RETREG1-3-like_RHD"/>
</dbReference>
<dbReference type="PANTHER" id="PTHR20952">
    <property type="entry name" value="ADP-RIBOSYLATION-LIKE FACTOR 6-INTERACTING PROTEIN"/>
    <property type="match status" value="1"/>
</dbReference>
<keyword evidence="4 5" id="KW-0472">Membrane</keyword>